<dbReference type="InterPro" id="IPR004552">
    <property type="entry name" value="AGP_acyltrans"/>
</dbReference>
<feature type="transmembrane region" description="Helical" evidence="8">
    <location>
        <begin position="6"/>
        <end position="28"/>
    </location>
</feature>
<dbReference type="PANTHER" id="PTHR10434:SF64">
    <property type="entry name" value="1-ACYL-SN-GLYCEROL-3-PHOSPHATE ACYLTRANSFERASE-RELATED"/>
    <property type="match status" value="1"/>
</dbReference>
<comment type="similarity">
    <text evidence="2 7">Belongs to the 1-acyl-sn-glycerol-3-phosphate acyltransferase family.</text>
</comment>
<keyword evidence="8" id="KW-0472">Membrane</keyword>
<evidence type="ECO:0000313" key="10">
    <source>
        <dbReference type="EMBL" id="MEQ2558534.1"/>
    </source>
</evidence>
<dbReference type="PANTHER" id="PTHR10434">
    <property type="entry name" value="1-ACYL-SN-GLYCEROL-3-PHOSPHATE ACYLTRANSFERASE"/>
    <property type="match status" value="1"/>
</dbReference>
<keyword evidence="3 7" id="KW-0444">Lipid biosynthesis</keyword>
<dbReference type="Pfam" id="PF01553">
    <property type="entry name" value="Acyltransferase"/>
    <property type="match status" value="1"/>
</dbReference>
<comment type="pathway">
    <text evidence="1">Lipid metabolism.</text>
</comment>
<dbReference type="EMBL" id="JBBMEX010000013">
    <property type="protein sequence ID" value="MEQ2558534.1"/>
    <property type="molecule type" value="Genomic_DNA"/>
</dbReference>
<feature type="domain" description="Phospholipid/glycerol acyltransferase" evidence="9">
    <location>
        <begin position="73"/>
        <end position="188"/>
    </location>
</feature>
<keyword evidence="6 7" id="KW-0012">Acyltransferase</keyword>
<evidence type="ECO:0000259" key="9">
    <source>
        <dbReference type="SMART" id="SM00563"/>
    </source>
</evidence>
<dbReference type="SUPFAM" id="SSF69593">
    <property type="entry name" value="Glycerol-3-phosphate (1)-acyltransferase"/>
    <property type="match status" value="1"/>
</dbReference>
<comment type="caution">
    <text evidence="10">The sequence shown here is derived from an EMBL/GenBank/DDBJ whole genome shotgun (WGS) entry which is preliminary data.</text>
</comment>
<accession>A0ABV1HFR4</accession>
<keyword evidence="7" id="KW-1208">Phospholipid metabolism</keyword>
<evidence type="ECO:0000256" key="6">
    <source>
        <dbReference type="ARBA" id="ARBA00023315"/>
    </source>
</evidence>
<sequence length="247" mass="28042">MIRLIFVVIFLLLYFILGLPVLGVLWLIGKRNKPAADIASLRIVQWAFKVILFLCGTKLTVIGEENVPKDQPVLYIANHQSYFDIVVSYSRCPGLTGYIAKDGLEKVPILSIWMKRLYCLFLNRQDIKEGMKTILKGIDQIKHGISMCIFPEGTRNDNPKELLPFKEGSFKLALKTGCPIIPIAMTNTPKIYEAQAPLLKKTHVVLHYGKPILPNELDADTKKHIGVYTKCVIEQMLEENEQYLETP</sequence>
<proteinExistence type="inferred from homology"/>
<evidence type="ECO:0000256" key="2">
    <source>
        <dbReference type="ARBA" id="ARBA00008655"/>
    </source>
</evidence>
<evidence type="ECO:0000256" key="4">
    <source>
        <dbReference type="ARBA" id="ARBA00022679"/>
    </source>
</evidence>
<keyword evidence="11" id="KW-1185">Reference proteome</keyword>
<keyword evidence="8" id="KW-0812">Transmembrane</keyword>
<organism evidence="10 11">
    <name type="scientific">Maccoyibacter intestinihominis</name>
    <dbReference type="NCBI Taxonomy" id="3133499"/>
    <lineage>
        <taxon>Bacteria</taxon>
        <taxon>Bacillati</taxon>
        <taxon>Bacillota</taxon>
        <taxon>Clostridia</taxon>
        <taxon>Lachnospirales</taxon>
        <taxon>Lachnospiraceae</taxon>
        <taxon>Maccoyibacter</taxon>
    </lineage>
</organism>
<keyword evidence="5 7" id="KW-0443">Lipid metabolism</keyword>
<keyword evidence="7" id="KW-0594">Phospholipid biosynthesis</keyword>
<reference evidence="10 11" key="1">
    <citation type="submission" date="2024-03" db="EMBL/GenBank/DDBJ databases">
        <title>Human intestinal bacterial collection.</title>
        <authorList>
            <person name="Pauvert C."/>
            <person name="Hitch T.C.A."/>
            <person name="Clavel T."/>
        </authorList>
    </citation>
    <scope>NUCLEOTIDE SEQUENCE [LARGE SCALE GENOMIC DNA]</scope>
    <source>
        <strain evidence="10 11">CLA-AA-H185</strain>
    </source>
</reference>
<dbReference type="EC" id="2.3.1.51" evidence="7"/>
<evidence type="ECO:0000256" key="7">
    <source>
        <dbReference type="RuleBase" id="RU361267"/>
    </source>
</evidence>
<dbReference type="InterPro" id="IPR002123">
    <property type="entry name" value="Plipid/glycerol_acylTrfase"/>
</dbReference>
<keyword evidence="8" id="KW-1133">Transmembrane helix</keyword>
<comment type="domain">
    <text evidence="7">The HXXXXD motif is essential for acyltransferase activity and may constitute the binding site for the phosphate moiety of the glycerol-3-phosphate.</text>
</comment>
<protein>
    <recommendedName>
        <fullName evidence="7">1-acyl-sn-glycerol-3-phosphate acyltransferase</fullName>
        <ecNumber evidence="7">2.3.1.51</ecNumber>
    </recommendedName>
</protein>
<dbReference type="Proteomes" id="UP001454489">
    <property type="component" value="Unassembled WGS sequence"/>
</dbReference>
<evidence type="ECO:0000256" key="3">
    <source>
        <dbReference type="ARBA" id="ARBA00022516"/>
    </source>
</evidence>
<evidence type="ECO:0000256" key="5">
    <source>
        <dbReference type="ARBA" id="ARBA00023098"/>
    </source>
</evidence>
<gene>
    <name evidence="10" type="ORF">WMO43_11745</name>
</gene>
<dbReference type="RefSeq" id="WP_353531326.1">
    <property type="nucleotide sequence ID" value="NZ_JBBMEX010000013.1"/>
</dbReference>
<dbReference type="GO" id="GO:0016746">
    <property type="term" value="F:acyltransferase activity"/>
    <property type="evidence" value="ECO:0007669"/>
    <property type="project" value="UniProtKB-KW"/>
</dbReference>
<dbReference type="NCBIfam" id="TIGR00530">
    <property type="entry name" value="AGP_acyltrn"/>
    <property type="match status" value="1"/>
</dbReference>
<dbReference type="SMART" id="SM00563">
    <property type="entry name" value="PlsC"/>
    <property type="match status" value="1"/>
</dbReference>
<comment type="catalytic activity">
    <reaction evidence="7">
        <text>a 1-acyl-sn-glycero-3-phosphate + an acyl-CoA = a 1,2-diacyl-sn-glycero-3-phosphate + CoA</text>
        <dbReference type="Rhea" id="RHEA:19709"/>
        <dbReference type="ChEBI" id="CHEBI:57287"/>
        <dbReference type="ChEBI" id="CHEBI:57970"/>
        <dbReference type="ChEBI" id="CHEBI:58342"/>
        <dbReference type="ChEBI" id="CHEBI:58608"/>
        <dbReference type="EC" id="2.3.1.51"/>
    </reaction>
</comment>
<keyword evidence="4 7" id="KW-0808">Transferase</keyword>
<evidence type="ECO:0000256" key="1">
    <source>
        <dbReference type="ARBA" id="ARBA00005189"/>
    </source>
</evidence>
<evidence type="ECO:0000313" key="11">
    <source>
        <dbReference type="Proteomes" id="UP001454489"/>
    </source>
</evidence>
<evidence type="ECO:0000256" key="8">
    <source>
        <dbReference type="SAM" id="Phobius"/>
    </source>
</evidence>
<dbReference type="CDD" id="cd07989">
    <property type="entry name" value="LPLAT_AGPAT-like"/>
    <property type="match status" value="1"/>
</dbReference>
<name>A0ABV1HFR4_9FIRM</name>